<gene>
    <name evidence="2" type="ORF">ElP_32290</name>
</gene>
<dbReference type="Proteomes" id="UP000317835">
    <property type="component" value="Chromosome"/>
</dbReference>
<protein>
    <submittedName>
        <fullName evidence="2">Uncharacterized protein</fullName>
    </submittedName>
</protein>
<feature type="region of interest" description="Disordered" evidence="1">
    <location>
        <begin position="91"/>
        <end position="113"/>
    </location>
</feature>
<dbReference type="EMBL" id="CP036426">
    <property type="protein sequence ID" value="QDV35326.1"/>
    <property type="molecule type" value="Genomic_DNA"/>
</dbReference>
<keyword evidence="3" id="KW-1185">Reference proteome</keyword>
<name>A0A518H3A1_9BACT</name>
<sequence length="157" mass="15887">MRNLIVAGVVGIGGVLLGAGRAEAQAFGPGTSFNFNLGISKGGEYGPGLGHGGGPGYGGGRYGPGFEGYGPAFGPGYGRSGCAPGAYGPGPAFGQHGRGPGHGHHGRGPSHYSSQTTIITTVVACDRCGREHGRHRGCDGQSHGGYFPPFPPRHYPW</sequence>
<evidence type="ECO:0000256" key="1">
    <source>
        <dbReference type="SAM" id="MobiDB-lite"/>
    </source>
</evidence>
<feature type="compositionally biased region" description="Basic residues" evidence="1">
    <location>
        <begin position="99"/>
        <end position="108"/>
    </location>
</feature>
<proteinExistence type="predicted"/>
<evidence type="ECO:0000313" key="3">
    <source>
        <dbReference type="Proteomes" id="UP000317835"/>
    </source>
</evidence>
<accession>A0A518H3A1</accession>
<reference evidence="2 3" key="1">
    <citation type="submission" date="2019-02" db="EMBL/GenBank/DDBJ databases">
        <title>Deep-cultivation of Planctomycetes and their phenomic and genomic characterization uncovers novel biology.</title>
        <authorList>
            <person name="Wiegand S."/>
            <person name="Jogler M."/>
            <person name="Boedeker C."/>
            <person name="Pinto D."/>
            <person name="Vollmers J."/>
            <person name="Rivas-Marin E."/>
            <person name="Kohn T."/>
            <person name="Peeters S.H."/>
            <person name="Heuer A."/>
            <person name="Rast P."/>
            <person name="Oberbeckmann S."/>
            <person name="Bunk B."/>
            <person name="Jeske O."/>
            <person name="Meyerdierks A."/>
            <person name="Storesund J.E."/>
            <person name="Kallscheuer N."/>
            <person name="Luecker S."/>
            <person name="Lage O.M."/>
            <person name="Pohl T."/>
            <person name="Merkel B.J."/>
            <person name="Hornburger P."/>
            <person name="Mueller R.-W."/>
            <person name="Bruemmer F."/>
            <person name="Labrenz M."/>
            <person name="Spormann A.M."/>
            <person name="Op den Camp H."/>
            <person name="Overmann J."/>
            <person name="Amann R."/>
            <person name="Jetten M.S.M."/>
            <person name="Mascher T."/>
            <person name="Medema M.H."/>
            <person name="Devos D.P."/>
            <person name="Kaster A.-K."/>
            <person name="Ovreas L."/>
            <person name="Rohde M."/>
            <person name="Galperin M.Y."/>
            <person name="Jogler C."/>
        </authorList>
    </citation>
    <scope>NUCLEOTIDE SEQUENCE [LARGE SCALE GENOMIC DNA]</scope>
    <source>
        <strain evidence="2 3">ElP</strain>
    </source>
</reference>
<organism evidence="2 3">
    <name type="scientific">Tautonia plasticadhaerens</name>
    <dbReference type="NCBI Taxonomy" id="2527974"/>
    <lineage>
        <taxon>Bacteria</taxon>
        <taxon>Pseudomonadati</taxon>
        <taxon>Planctomycetota</taxon>
        <taxon>Planctomycetia</taxon>
        <taxon>Isosphaerales</taxon>
        <taxon>Isosphaeraceae</taxon>
        <taxon>Tautonia</taxon>
    </lineage>
</organism>
<dbReference type="AlphaFoldDB" id="A0A518H3A1"/>
<dbReference type="KEGG" id="tpla:ElP_32290"/>
<evidence type="ECO:0000313" key="2">
    <source>
        <dbReference type="EMBL" id="QDV35326.1"/>
    </source>
</evidence>